<proteinExistence type="predicted"/>
<organism evidence="2 3">
    <name type="scientific">Fusarium piperis</name>
    <dbReference type="NCBI Taxonomy" id="1435070"/>
    <lineage>
        <taxon>Eukaryota</taxon>
        <taxon>Fungi</taxon>
        <taxon>Dikarya</taxon>
        <taxon>Ascomycota</taxon>
        <taxon>Pezizomycotina</taxon>
        <taxon>Sordariomycetes</taxon>
        <taxon>Hypocreomycetidae</taxon>
        <taxon>Hypocreales</taxon>
        <taxon>Nectriaceae</taxon>
        <taxon>Fusarium</taxon>
        <taxon>Fusarium solani species complex</taxon>
    </lineage>
</organism>
<sequence length="77" mass="8988">KCLPSPITRLPPSSHPTTSSEPRRSSRRTSTRSAAQRTSGLTQFPFWCMLFSRVQGFFQRRTRRELSMGRRARMEML</sequence>
<evidence type="ECO:0000313" key="2">
    <source>
        <dbReference type="EMBL" id="KAJ4308212.1"/>
    </source>
</evidence>
<dbReference type="EMBL" id="JAPEUR010000559">
    <property type="protein sequence ID" value="KAJ4308212.1"/>
    <property type="molecule type" value="Genomic_DNA"/>
</dbReference>
<protein>
    <submittedName>
        <fullName evidence="2">Uncharacterized protein</fullName>
    </submittedName>
</protein>
<feature type="region of interest" description="Disordered" evidence="1">
    <location>
        <begin position="1"/>
        <end position="37"/>
    </location>
</feature>
<feature type="non-terminal residue" evidence="2">
    <location>
        <position position="77"/>
    </location>
</feature>
<evidence type="ECO:0000313" key="3">
    <source>
        <dbReference type="Proteomes" id="UP001140502"/>
    </source>
</evidence>
<dbReference type="AlphaFoldDB" id="A0A9W8T918"/>
<evidence type="ECO:0000256" key="1">
    <source>
        <dbReference type="SAM" id="MobiDB-lite"/>
    </source>
</evidence>
<name>A0A9W8T918_9HYPO</name>
<dbReference type="Proteomes" id="UP001140502">
    <property type="component" value="Unassembled WGS sequence"/>
</dbReference>
<reference evidence="2" key="1">
    <citation type="submission" date="2022-10" db="EMBL/GenBank/DDBJ databases">
        <title>Tapping the CABI collections for fungal endophytes: first genome assemblies for Collariella, Neodidymelliopsis, Ascochyta clinopodiicola, Didymella pomorum, Didymosphaeria variabile, Neocosmospora piperis and Neocucurbitaria cava.</title>
        <authorList>
            <person name="Hill R."/>
        </authorList>
    </citation>
    <scope>NUCLEOTIDE SEQUENCE</scope>
    <source>
        <strain evidence="2">IMI 366586</strain>
    </source>
</reference>
<gene>
    <name evidence="2" type="ORF">N0V84_012235</name>
</gene>
<feature type="compositionally biased region" description="Low complexity" evidence="1">
    <location>
        <begin position="8"/>
        <end position="20"/>
    </location>
</feature>
<feature type="non-terminal residue" evidence="2">
    <location>
        <position position="1"/>
    </location>
</feature>
<comment type="caution">
    <text evidence="2">The sequence shown here is derived from an EMBL/GenBank/DDBJ whole genome shotgun (WGS) entry which is preliminary data.</text>
</comment>
<keyword evidence="3" id="KW-1185">Reference proteome</keyword>
<accession>A0A9W8T918</accession>